<dbReference type="AlphaFoldDB" id="A0A2G0CIT8"/>
<keyword evidence="3 7" id="KW-1003">Cell membrane</keyword>
<evidence type="ECO:0000313" key="10">
    <source>
        <dbReference type="Proteomes" id="UP000226437"/>
    </source>
</evidence>
<evidence type="ECO:0000256" key="4">
    <source>
        <dbReference type="ARBA" id="ARBA00022692"/>
    </source>
</evidence>
<evidence type="ECO:0000313" key="9">
    <source>
        <dbReference type="EMBL" id="PHK99903.1"/>
    </source>
</evidence>
<sequence>MSFNSLEFALFLPLVFLLYWSVAGDGHRRQNLVLLGASCIFYGWWDWRFLGLMAGSVLVDFLTGLLIYRQPHPGKRKALLLVSLAFNLGILLFFKYFNFFVESFADAFTLFGTSVDSWTLRIILPIGISFYTFQTLSYSIDVYRNRVIPTTDLLAFASFVSFFPQLVAGPVERATDLLPQMLRRRTFNYALAVRGLRQILWGLFKKVAVADSCAIIVNDIFGHYEYYSGSTLLLGAILFAGQIYCDFSGYSDMAIGLARLFGIKLSRNFAFPIFARNIREFWQRWHITLTQWFRDYLFNVLPGSRRSRSSLGLRILVVFLVTGLWHGANWTFVVWGGLNGVWLAASLYFRNRTRGGLFGLVKPGRLGSREVVQIITTQMTCALLLVFFRSPSIGDAMQYLSGIFSPSLFDPITFASLSWRNLMAIPLLTFMVVVEWRGRHDDFALEKMGLDWPLPHRWMAYAALLILSGAVARESIPFIYFHF</sequence>
<evidence type="ECO:0000256" key="8">
    <source>
        <dbReference type="SAM" id="Phobius"/>
    </source>
</evidence>
<evidence type="ECO:0000256" key="1">
    <source>
        <dbReference type="ARBA" id="ARBA00004651"/>
    </source>
</evidence>
<comment type="subcellular location">
    <subcellularLocation>
        <location evidence="1">Cell membrane</location>
        <topology evidence="1">Multi-pass membrane protein</topology>
    </subcellularLocation>
</comment>
<protein>
    <submittedName>
        <fullName evidence="9">Membrane-bound O-acyltransferase family protein</fullName>
    </submittedName>
</protein>
<dbReference type="EMBL" id="PDLO01000001">
    <property type="protein sequence ID" value="PHK99903.1"/>
    <property type="molecule type" value="Genomic_DNA"/>
</dbReference>
<evidence type="ECO:0000256" key="5">
    <source>
        <dbReference type="ARBA" id="ARBA00022989"/>
    </source>
</evidence>
<feature type="transmembrane region" description="Helical" evidence="8">
    <location>
        <begin position="422"/>
        <end position="438"/>
    </location>
</feature>
<dbReference type="GO" id="GO:0042121">
    <property type="term" value="P:alginic acid biosynthetic process"/>
    <property type="evidence" value="ECO:0007669"/>
    <property type="project" value="InterPro"/>
</dbReference>
<dbReference type="InterPro" id="IPR051085">
    <property type="entry name" value="MB_O-acyltransferase"/>
</dbReference>
<dbReference type="PIRSF" id="PIRSF500217">
    <property type="entry name" value="AlgI"/>
    <property type="match status" value="1"/>
</dbReference>
<feature type="transmembrane region" description="Helical" evidence="8">
    <location>
        <begin position="79"/>
        <end position="98"/>
    </location>
</feature>
<feature type="transmembrane region" description="Helical" evidence="8">
    <location>
        <begin position="47"/>
        <end position="67"/>
    </location>
</feature>
<feature type="transmembrane region" description="Helical" evidence="8">
    <location>
        <begin position="118"/>
        <end position="140"/>
    </location>
</feature>
<keyword evidence="7 9" id="KW-0012">Acyltransferase</keyword>
<evidence type="ECO:0000256" key="2">
    <source>
        <dbReference type="ARBA" id="ARBA00010323"/>
    </source>
</evidence>
<dbReference type="Proteomes" id="UP000226437">
    <property type="component" value="Unassembled WGS sequence"/>
</dbReference>
<keyword evidence="7 9" id="KW-0808">Transferase</keyword>
<dbReference type="PANTHER" id="PTHR13285:SF18">
    <property type="entry name" value="PROTEIN-CYSTEINE N-PALMITOYLTRANSFERASE RASP"/>
    <property type="match status" value="1"/>
</dbReference>
<accession>A0A2G0CIT8</accession>
<feature type="transmembrane region" description="Helical" evidence="8">
    <location>
        <begin position="332"/>
        <end position="350"/>
    </location>
</feature>
<dbReference type="RefSeq" id="WP_099104882.1">
    <property type="nucleotide sequence ID" value="NZ_JAATJF010000001.1"/>
</dbReference>
<name>A0A2G0CIT8_9BACT</name>
<dbReference type="GO" id="GO:0005886">
    <property type="term" value="C:plasma membrane"/>
    <property type="evidence" value="ECO:0007669"/>
    <property type="project" value="UniProtKB-SubCell"/>
</dbReference>
<keyword evidence="5 8" id="KW-1133">Transmembrane helix</keyword>
<comment type="similarity">
    <text evidence="2 7">Belongs to the membrane-bound acyltransferase family.</text>
</comment>
<proteinExistence type="inferred from homology"/>
<evidence type="ECO:0000256" key="6">
    <source>
        <dbReference type="ARBA" id="ARBA00023136"/>
    </source>
</evidence>
<evidence type="ECO:0000256" key="7">
    <source>
        <dbReference type="PIRNR" id="PIRNR016636"/>
    </source>
</evidence>
<comment type="caution">
    <text evidence="9">The sequence shown here is derived from an EMBL/GenBank/DDBJ whole genome shotgun (WGS) entry which is preliminary data.</text>
</comment>
<feature type="transmembrane region" description="Helical" evidence="8">
    <location>
        <begin position="371"/>
        <end position="390"/>
    </location>
</feature>
<dbReference type="GO" id="GO:0016746">
    <property type="term" value="F:acyltransferase activity"/>
    <property type="evidence" value="ECO:0007669"/>
    <property type="project" value="UniProtKB-KW"/>
</dbReference>
<dbReference type="PIRSF" id="PIRSF016636">
    <property type="entry name" value="AlgI_DltB"/>
    <property type="match status" value="1"/>
</dbReference>
<dbReference type="InterPro" id="IPR024194">
    <property type="entry name" value="Ac/AlaTfrase_AlgI/DltB"/>
</dbReference>
<keyword evidence="6 7" id="KW-0472">Membrane</keyword>
<dbReference type="InterPro" id="IPR004299">
    <property type="entry name" value="MBOAT_fam"/>
</dbReference>
<dbReference type="OrthoDB" id="9805788at2"/>
<dbReference type="Pfam" id="PF03062">
    <property type="entry name" value="MBOAT"/>
    <property type="match status" value="1"/>
</dbReference>
<dbReference type="InterPro" id="IPR028362">
    <property type="entry name" value="AlgI"/>
</dbReference>
<keyword evidence="4 8" id="KW-0812">Transmembrane</keyword>
<organism evidence="9 10">
    <name type="scientific">Neolewinella marina</name>
    <dbReference type="NCBI Taxonomy" id="438751"/>
    <lineage>
        <taxon>Bacteria</taxon>
        <taxon>Pseudomonadati</taxon>
        <taxon>Bacteroidota</taxon>
        <taxon>Saprospiria</taxon>
        <taxon>Saprospirales</taxon>
        <taxon>Lewinellaceae</taxon>
        <taxon>Neolewinella</taxon>
    </lineage>
</organism>
<keyword evidence="10" id="KW-1185">Reference proteome</keyword>
<reference evidence="9 10" key="1">
    <citation type="submission" date="2017-10" db="EMBL/GenBank/DDBJ databases">
        <title>The draft genome sequence of Lewinella marina KCTC 32374.</title>
        <authorList>
            <person name="Wang K."/>
        </authorList>
    </citation>
    <scope>NUCLEOTIDE SEQUENCE [LARGE SCALE GENOMIC DNA]</scope>
    <source>
        <strain evidence="9 10">MKG-38</strain>
    </source>
</reference>
<gene>
    <name evidence="9" type="ORF">CGL56_02335</name>
</gene>
<evidence type="ECO:0000256" key="3">
    <source>
        <dbReference type="ARBA" id="ARBA00022475"/>
    </source>
</evidence>
<dbReference type="PANTHER" id="PTHR13285">
    <property type="entry name" value="ACYLTRANSFERASE"/>
    <property type="match status" value="1"/>
</dbReference>
<feature type="transmembrane region" description="Helical" evidence="8">
    <location>
        <begin position="311"/>
        <end position="326"/>
    </location>
</feature>